<name>W8UNL4_KLEPN</name>
<dbReference type="KEGG" id="kps:KPNJ2_03870"/>
<accession>W8UNL4</accession>
<protein>
    <submittedName>
        <fullName evidence="1">Uncharacterized protein</fullName>
    </submittedName>
</protein>
<dbReference type="AlphaFoldDB" id="W8UNL4"/>
<gene>
    <name evidence="1" type="ORF">KPNJ2_03870</name>
</gene>
<evidence type="ECO:0000313" key="1">
    <source>
        <dbReference type="EMBL" id="AHM80650.1"/>
    </source>
</evidence>
<dbReference type="Proteomes" id="UP000019586">
    <property type="component" value="Chromosome"/>
</dbReference>
<reference evidence="1 2" key="1">
    <citation type="journal article" date="2014" name="Proc. Natl. Acad. Sci. U.S.A.">
        <title>Molecular dissection of the evolution of carbapenem-resistant multilocus sequence type 258 Klebsiella pneumoniae.</title>
        <authorList>
            <person name="Deleo F.R."/>
            <person name="Chen L."/>
            <person name="Porcella S.F."/>
            <person name="Martens C.A."/>
            <person name="Kobayashi S.D."/>
            <person name="Porter A.R."/>
            <person name="Chavda K.D."/>
            <person name="Jacobs M.R."/>
            <person name="Mathema B."/>
            <person name="Olsen R.J."/>
            <person name="Bonomo R.A."/>
            <person name="Musser J.M."/>
            <person name="Kreiswirth B.N."/>
        </authorList>
    </citation>
    <scope>NUCLEOTIDE SEQUENCE [LARGE SCALE GENOMIC DNA]</scope>
    <source>
        <strain evidence="1">30684/NJST258_2</strain>
    </source>
</reference>
<organism evidence="1 2">
    <name type="scientific">Klebsiella pneumoniae 30684/NJST258_2</name>
    <dbReference type="NCBI Taxonomy" id="1420013"/>
    <lineage>
        <taxon>Bacteria</taxon>
        <taxon>Pseudomonadati</taxon>
        <taxon>Pseudomonadota</taxon>
        <taxon>Gammaproteobacteria</taxon>
        <taxon>Enterobacterales</taxon>
        <taxon>Enterobacteriaceae</taxon>
        <taxon>Klebsiella/Raoultella group</taxon>
        <taxon>Klebsiella</taxon>
        <taxon>Klebsiella pneumoniae complex</taxon>
    </lineage>
</organism>
<dbReference type="EMBL" id="CP006918">
    <property type="protein sequence ID" value="AHM80650.1"/>
    <property type="molecule type" value="Genomic_DNA"/>
</dbReference>
<evidence type="ECO:0000313" key="2">
    <source>
        <dbReference type="Proteomes" id="UP000019586"/>
    </source>
</evidence>
<proteinExistence type="predicted"/>
<dbReference type="HOGENOM" id="CLU_2935507_0_0_6"/>
<sequence length="63" mass="7280">MFFVIIITKYRIPSSLSLANNENLFYHSKNQHGLTPVGAVAAILSLECWRQSARIYFDYRGEE</sequence>